<organism evidence="1 2">
    <name type="scientific">Lacinutrix iliipiscaria</name>
    <dbReference type="NCBI Taxonomy" id="1230532"/>
    <lineage>
        <taxon>Bacteria</taxon>
        <taxon>Pseudomonadati</taxon>
        <taxon>Bacteroidota</taxon>
        <taxon>Flavobacteriia</taxon>
        <taxon>Flavobacteriales</taxon>
        <taxon>Flavobacteriaceae</taxon>
        <taxon>Lacinutrix</taxon>
    </lineage>
</organism>
<evidence type="ECO:0000313" key="2">
    <source>
        <dbReference type="Proteomes" id="UP001597533"/>
    </source>
</evidence>
<evidence type="ECO:0000313" key="1">
    <source>
        <dbReference type="EMBL" id="MFD2823428.1"/>
    </source>
</evidence>
<dbReference type="RefSeq" id="WP_379898327.1">
    <property type="nucleotide sequence ID" value="NZ_JBHUOV010000001.1"/>
</dbReference>
<feature type="non-terminal residue" evidence="1">
    <location>
        <position position="1"/>
    </location>
</feature>
<proteinExistence type="predicted"/>
<dbReference type="EMBL" id="JBHUOV010000001">
    <property type="protein sequence ID" value="MFD2823428.1"/>
    <property type="molecule type" value="Genomic_DNA"/>
</dbReference>
<accession>A0ABW5WL51</accession>
<reference evidence="2" key="1">
    <citation type="journal article" date="2019" name="Int. J. Syst. Evol. Microbiol.">
        <title>The Global Catalogue of Microorganisms (GCM) 10K type strain sequencing project: providing services to taxonomists for standard genome sequencing and annotation.</title>
        <authorList>
            <consortium name="The Broad Institute Genomics Platform"/>
            <consortium name="The Broad Institute Genome Sequencing Center for Infectious Disease"/>
            <person name="Wu L."/>
            <person name="Ma J."/>
        </authorList>
    </citation>
    <scope>NUCLEOTIDE SEQUENCE [LARGE SCALE GENOMIC DNA]</scope>
    <source>
        <strain evidence="2">KCTC 32141</strain>
    </source>
</reference>
<dbReference type="Proteomes" id="UP001597533">
    <property type="component" value="Unassembled WGS sequence"/>
</dbReference>
<protein>
    <submittedName>
        <fullName evidence="1">Uncharacterized protein</fullName>
    </submittedName>
</protein>
<name>A0ABW5WL51_9FLAO</name>
<gene>
    <name evidence="1" type="ORF">ACFS5M_07080</name>
</gene>
<keyword evidence="2" id="KW-1185">Reference proteome</keyword>
<comment type="caution">
    <text evidence="1">The sequence shown here is derived from an EMBL/GenBank/DDBJ whole genome shotgun (WGS) entry which is preliminary data.</text>
</comment>
<sequence>FEQNGQICAIGFTKAGFWKNKKSQDMREIMKNSDSEYEIKPPSIEVMRMFENDYNTLKTNNEVI</sequence>